<dbReference type="Pfam" id="PF02992">
    <property type="entry name" value="Transposase_21"/>
    <property type="match status" value="1"/>
</dbReference>
<dbReference type="InterPro" id="IPR025452">
    <property type="entry name" value="DUF4218"/>
</dbReference>
<dbReference type="InterPro" id="IPR004242">
    <property type="entry name" value="Transposase_21"/>
</dbReference>
<proteinExistence type="predicted"/>
<evidence type="ECO:0000256" key="1">
    <source>
        <dbReference type="SAM" id="MobiDB-lite"/>
    </source>
</evidence>
<organism evidence="4 5">
    <name type="scientific">Tanacetum coccineum</name>
    <dbReference type="NCBI Taxonomy" id="301880"/>
    <lineage>
        <taxon>Eukaryota</taxon>
        <taxon>Viridiplantae</taxon>
        <taxon>Streptophyta</taxon>
        <taxon>Embryophyta</taxon>
        <taxon>Tracheophyta</taxon>
        <taxon>Spermatophyta</taxon>
        <taxon>Magnoliopsida</taxon>
        <taxon>eudicotyledons</taxon>
        <taxon>Gunneridae</taxon>
        <taxon>Pentapetalae</taxon>
        <taxon>asterids</taxon>
        <taxon>campanulids</taxon>
        <taxon>Asterales</taxon>
        <taxon>Asteraceae</taxon>
        <taxon>Asteroideae</taxon>
        <taxon>Anthemideae</taxon>
        <taxon>Anthemidinae</taxon>
        <taxon>Tanacetum</taxon>
    </lineage>
</organism>
<protein>
    <submittedName>
        <fullName evidence="4">Transposase-associated domain-containing protein</fullName>
    </submittedName>
</protein>
<evidence type="ECO:0000313" key="5">
    <source>
        <dbReference type="Proteomes" id="UP001151760"/>
    </source>
</evidence>
<feature type="compositionally biased region" description="Polar residues" evidence="1">
    <location>
        <begin position="82"/>
        <end position="92"/>
    </location>
</feature>
<accession>A0ABQ5GAP8</accession>
<feature type="region of interest" description="Disordered" evidence="1">
    <location>
        <begin position="64"/>
        <end position="96"/>
    </location>
</feature>
<sequence>MEFIDAAHVDILQYGFLPGYKTWTIHGENSIPSQLSHPNPSIVRETSVGEDDIRGLLRDALGVSSLPLNNPHESDSRLEGNINESNEEPAQSSKDKDIPYERLLEECDKELYPGCKYSNLSFTLHLYHVKCMGGISDKCFSMLLELFRDAFPHLTSLPSSANEAKKLTTDLGLGYEKIHACPNDCMLYWGTRKDQQSCHICKAQRYKSSIGDKVGESSKSRKSKKPEKVLRYFPLIPRLKRMYKCEKTAKEMRWHEEGRTKDGKLRHPADALAWKAFDARYTDFASDPRSVRLSLASDGFNPFRTMTTSYSTWPVLLTPYNLPPWLCMKKQSVILSSIIPGEKGPGNDIDVYLQPLIKELKLLWAGVDAYDAFSKQHFKLRASLLWTVNDFPAYANLSGWSTKGRVACPICANSTRSTWLKHGRKFCYMGHRRWLEENHNYQLQKDRFDGTREEEGPPAQLTESDILKQVSGGRFKYGKLDNSSKKRTRDGACCSTDTHLHTMEATNEGSAFEDTENDIEEDIDGENQLWKKKSVFFELPYWEYNLLRHNLDVMHIEKNVFDNVLGTLLNLDGKTKDNENSRKDLMEMGIRHELHLKNRPNKKAYLPPACYTMTSVEKSNFLQILKNLKVPDGYASNISRGVSLKDRKIMNLKSHDGHILMQDILMIALRASMFSRSQTRVVKVISDLCSFFKGLCNKVLDMRELGKMEHDVVQTLCELEQLFPPRFFTIMVHLTVHLISEVKLGGPVHYRWMYPVERYLMQLKSYVRNKAQPEGSIAEAYIKDECLTFCSRYFEGVETPFNRPPRNDESIVGKEMYMLNSSGRKLGKLEIIELDWNSLNQAHRYVLLNHRKIQPFRDHFLSEQQALKGRPLDSKIIEKLFVEEFPQWLHNQVSFLEKNKFDKEVLSLAIGPKVIAKQFNGFITNGYRFLIKRREKLKQTQNLGVIVAVEGGYYYGKLTNIIELDYSYGYKVVLFQYDWVDIRRSRGLKKDKYGFPLVNFSRPLTSGSSLSLLDNELDQVNVVDEYEKKLLYEVEVIDEHGKILRIQKMTCKQVYKLQEGEKILIHVNKNNQLIKAAGSCGIRLLLELRLRFSLPERKSVDDVIFEIMDDKFRTLKYRLKMKLFGLAANRLNELNEANNIVEDGKQEMDYTEDELLQALDLIEAPEYFMDHQWKMYKSHLRTPAAKVDGVCIFCYPKLIFY</sequence>
<evidence type="ECO:0000313" key="4">
    <source>
        <dbReference type="EMBL" id="GJT72378.1"/>
    </source>
</evidence>
<evidence type="ECO:0000259" key="2">
    <source>
        <dbReference type="Pfam" id="PF13952"/>
    </source>
</evidence>
<dbReference type="Proteomes" id="UP001151760">
    <property type="component" value="Unassembled WGS sequence"/>
</dbReference>
<dbReference type="EMBL" id="BQNB010018253">
    <property type="protein sequence ID" value="GJT72378.1"/>
    <property type="molecule type" value="Genomic_DNA"/>
</dbReference>
<comment type="caution">
    <text evidence="4">The sequence shown here is derived from an EMBL/GenBank/DDBJ whole genome shotgun (WGS) entry which is preliminary data.</text>
</comment>
<dbReference type="PANTHER" id="PTHR10775:SF182">
    <property type="entry name" value="TRANSPOSON, EN_SPM-LIKE, TRANSPOSASE-ASSOCIATED DOMAIN PROTEIN-RELATED"/>
    <property type="match status" value="1"/>
</dbReference>
<name>A0ABQ5GAP8_9ASTR</name>
<feature type="domain" description="DUF4216" evidence="2">
    <location>
        <begin position="962"/>
        <end position="1006"/>
    </location>
</feature>
<dbReference type="InterPro" id="IPR025312">
    <property type="entry name" value="DUF4216"/>
</dbReference>
<reference evidence="4" key="1">
    <citation type="journal article" date="2022" name="Int. J. Mol. Sci.">
        <title>Draft Genome of Tanacetum Coccineum: Genomic Comparison of Closely Related Tanacetum-Family Plants.</title>
        <authorList>
            <person name="Yamashiro T."/>
            <person name="Shiraishi A."/>
            <person name="Nakayama K."/>
            <person name="Satake H."/>
        </authorList>
    </citation>
    <scope>NUCLEOTIDE SEQUENCE</scope>
</reference>
<keyword evidence="5" id="KW-1185">Reference proteome</keyword>
<dbReference type="Pfam" id="PF13960">
    <property type="entry name" value="DUF4218"/>
    <property type="match status" value="1"/>
</dbReference>
<reference evidence="4" key="2">
    <citation type="submission" date="2022-01" db="EMBL/GenBank/DDBJ databases">
        <authorList>
            <person name="Yamashiro T."/>
            <person name="Shiraishi A."/>
            <person name="Satake H."/>
            <person name="Nakayama K."/>
        </authorList>
    </citation>
    <scope>NUCLEOTIDE SEQUENCE</scope>
</reference>
<dbReference type="PANTHER" id="PTHR10775">
    <property type="entry name" value="OS08G0208400 PROTEIN"/>
    <property type="match status" value="1"/>
</dbReference>
<gene>
    <name evidence="4" type="ORF">Tco_1031664</name>
</gene>
<evidence type="ECO:0000259" key="3">
    <source>
        <dbReference type="Pfam" id="PF13960"/>
    </source>
</evidence>
<dbReference type="Pfam" id="PF13952">
    <property type="entry name" value="DUF4216"/>
    <property type="match status" value="1"/>
</dbReference>
<feature type="domain" description="DUF4218" evidence="3">
    <location>
        <begin position="695"/>
        <end position="807"/>
    </location>
</feature>